<evidence type="ECO:0000256" key="2">
    <source>
        <dbReference type="ARBA" id="ARBA00022840"/>
    </source>
</evidence>
<dbReference type="InterPro" id="IPR001977">
    <property type="entry name" value="Depp_CoAkinase"/>
</dbReference>
<dbReference type="GO" id="GO:0015937">
    <property type="term" value="P:coenzyme A biosynthetic process"/>
    <property type="evidence" value="ECO:0007669"/>
    <property type="project" value="UniProtKB-UniRule"/>
</dbReference>
<dbReference type="UniPathway" id="UPA00241">
    <property type="reaction ID" value="UER00356"/>
</dbReference>
<comment type="pathway">
    <text evidence="3">Cofactor biosynthesis; coenzyme A biosynthesis; CoA from (R)-pantothenate: step 5/5.</text>
</comment>
<reference evidence="5 6" key="1">
    <citation type="submission" date="2018-06" db="EMBL/GenBank/DDBJ databases">
        <authorList>
            <consortium name="Pathogen Informatics"/>
            <person name="Doyle S."/>
        </authorList>
    </citation>
    <scope>NUCLEOTIDE SEQUENCE [LARGE SCALE GENOMIC DNA]</scope>
    <source>
        <strain evidence="5 6">NCTC13149</strain>
    </source>
</reference>
<dbReference type="OrthoDB" id="9812943at2"/>
<evidence type="ECO:0000256" key="4">
    <source>
        <dbReference type="NCBIfam" id="TIGR00152"/>
    </source>
</evidence>
<evidence type="ECO:0000256" key="1">
    <source>
        <dbReference type="ARBA" id="ARBA00022741"/>
    </source>
</evidence>
<dbReference type="NCBIfam" id="TIGR00152">
    <property type="entry name" value="dephospho-CoA kinase"/>
    <property type="match status" value="1"/>
</dbReference>
<dbReference type="SUPFAM" id="SSF52540">
    <property type="entry name" value="P-loop containing nucleoside triphosphate hydrolases"/>
    <property type="match status" value="1"/>
</dbReference>
<keyword evidence="3" id="KW-0963">Cytoplasm</keyword>
<evidence type="ECO:0000256" key="3">
    <source>
        <dbReference type="HAMAP-Rule" id="MF_00376"/>
    </source>
</evidence>
<dbReference type="PANTHER" id="PTHR10695:SF46">
    <property type="entry name" value="BIFUNCTIONAL COENZYME A SYNTHASE-RELATED"/>
    <property type="match status" value="1"/>
</dbReference>
<keyword evidence="1 3" id="KW-0547">Nucleotide-binding</keyword>
<comment type="function">
    <text evidence="3">Catalyzes the phosphorylation of the 3'-hydroxyl group of dephosphocoenzyme A to form coenzyme A.</text>
</comment>
<dbReference type="Proteomes" id="UP000255517">
    <property type="component" value="Unassembled WGS sequence"/>
</dbReference>
<dbReference type="GO" id="GO:0005737">
    <property type="term" value="C:cytoplasm"/>
    <property type="evidence" value="ECO:0007669"/>
    <property type="project" value="UniProtKB-SubCell"/>
</dbReference>
<evidence type="ECO:0000313" key="6">
    <source>
        <dbReference type="Proteomes" id="UP000255517"/>
    </source>
</evidence>
<dbReference type="AlphaFoldDB" id="A0A379C4Y5"/>
<dbReference type="CDD" id="cd02022">
    <property type="entry name" value="DPCK"/>
    <property type="match status" value="1"/>
</dbReference>
<keyword evidence="2 3" id="KW-0067">ATP-binding</keyword>
<keyword evidence="3" id="KW-0173">Coenzyme A biosynthesis</keyword>
<evidence type="ECO:0000313" key="5">
    <source>
        <dbReference type="EMBL" id="SUB57181.1"/>
    </source>
</evidence>
<dbReference type="RefSeq" id="WP_019034607.1">
    <property type="nucleotide sequence ID" value="NZ_UGSZ01000001.1"/>
</dbReference>
<dbReference type="EMBL" id="UGSZ01000001">
    <property type="protein sequence ID" value="SUB57181.1"/>
    <property type="molecule type" value="Genomic_DNA"/>
</dbReference>
<comment type="subcellular location">
    <subcellularLocation>
        <location evidence="3">Cytoplasm</location>
    </subcellularLocation>
</comment>
<dbReference type="STRING" id="1122949.GCA_000378725_00739"/>
<name>A0A379C4Y5_9FIRM</name>
<gene>
    <name evidence="3 5" type="primary">coaE</name>
    <name evidence="5" type="ORF">NCTC13149_00997</name>
</gene>
<comment type="similarity">
    <text evidence="3">Belongs to the CoaE family.</text>
</comment>
<dbReference type="InterPro" id="IPR027417">
    <property type="entry name" value="P-loop_NTPase"/>
</dbReference>
<proteinExistence type="inferred from homology"/>
<sequence length="199" mass="23261">MKQSKIIAITGSIASGKSQVTNFLKQLYYKVIDSDIISRDIINEREVIEKIKSYFGENLYSEGVLDRSALASIIFNDREKRDLLDSITHPLIYKRISEKIQEYKREKIVFVDIPLLIENGTKSYGMNFDEIWLVYADKETQIRRLMSRDDISYDYANLKISSQMSMEEKKKYADIILDNRGDLDELKDKVLKALNRLNK</sequence>
<accession>A0A379C4Y5</accession>
<dbReference type="EC" id="2.7.1.24" evidence="3 4"/>
<dbReference type="Gene3D" id="3.40.50.300">
    <property type="entry name" value="P-loop containing nucleotide triphosphate hydrolases"/>
    <property type="match status" value="1"/>
</dbReference>
<keyword evidence="3 5" id="KW-0418">Kinase</keyword>
<dbReference type="PANTHER" id="PTHR10695">
    <property type="entry name" value="DEPHOSPHO-COA KINASE-RELATED"/>
    <property type="match status" value="1"/>
</dbReference>
<organism evidence="5 6">
    <name type="scientific">Peptoniphilus lacrimalis</name>
    <dbReference type="NCBI Taxonomy" id="33031"/>
    <lineage>
        <taxon>Bacteria</taxon>
        <taxon>Bacillati</taxon>
        <taxon>Bacillota</taxon>
        <taxon>Tissierellia</taxon>
        <taxon>Tissierellales</taxon>
        <taxon>Peptoniphilaceae</taxon>
        <taxon>Peptoniphilus</taxon>
    </lineage>
</organism>
<dbReference type="PROSITE" id="PS51219">
    <property type="entry name" value="DPCK"/>
    <property type="match status" value="1"/>
</dbReference>
<dbReference type="GO" id="GO:0005524">
    <property type="term" value="F:ATP binding"/>
    <property type="evidence" value="ECO:0007669"/>
    <property type="project" value="UniProtKB-UniRule"/>
</dbReference>
<dbReference type="Pfam" id="PF01121">
    <property type="entry name" value="CoaE"/>
    <property type="match status" value="1"/>
</dbReference>
<protein>
    <recommendedName>
        <fullName evidence="3 4">Dephospho-CoA kinase</fullName>
        <ecNumber evidence="3 4">2.7.1.24</ecNumber>
    </recommendedName>
    <alternativeName>
        <fullName evidence="3">Dephosphocoenzyme A kinase</fullName>
    </alternativeName>
</protein>
<dbReference type="HAMAP" id="MF_00376">
    <property type="entry name" value="Dephospho_CoA_kinase"/>
    <property type="match status" value="1"/>
</dbReference>
<comment type="catalytic activity">
    <reaction evidence="3">
        <text>3'-dephospho-CoA + ATP = ADP + CoA + H(+)</text>
        <dbReference type="Rhea" id="RHEA:18245"/>
        <dbReference type="ChEBI" id="CHEBI:15378"/>
        <dbReference type="ChEBI" id="CHEBI:30616"/>
        <dbReference type="ChEBI" id="CHEBI:57287"/>
        <dbReference type="ChEBI" id="CHEBI:57328"/>
        <dbReference type="ChEBI" id="CHEBI:456216"/>
        <dbReference type="EC" id="2.7.1.24"/>
    </reaction>
</comment>
<dbReference type="GO" id="GO:0004140">
    <property type="term" value="F:dephospho-CoA kinase activity"/>
    <property type="evidence" value="ECO:0007669"/>
    <property type="project" value="UniProtKB-UniRule"/>
</dbReference>
<keyword evidence="3 5" id="KW-0808">Transferase</keyword>
<feature type="binding site" evidence="3">
    <location>
        <begin position="14"/>
        <end position="19"/>
    </location>
    <ligand>
        <name>ATP</name>
        <dbReference type="ChEBI" id="CHEBI:30616"/>
    </ligand>
</feature>